<dbReference type="Proteomes" id="UP000013525">
    <property type="component" value="Unassembled WGS sequence"/>
</dbReference>
<name>R7WKN0_9NOCA</name>
<dbReference type="EMBL" id="APMY01000079">
    <property type="protein sequence ID" value="EOM75830.1"/>
    <property type="molecule type" value="Genomic_DNA"/>
</dbReference>
<protein>
    <submittedName>
        <fullName evidence="1">Uncharacterized protein</fullName>
    </submittedName>
</protein>
<reference evidence="1 2" key="1">
    <citation type="journal article" date="2013" name="Genome Announc.">
        <title>Draft Genome Sequence of Rhodococcus rhodnii Strain LMG5362, a Symbiont of Rhodnius prolixus (Hemiptera, Reduviidae, Triatominae), the Principle Vector of Trypanosoma cruzi.</title>
        <authorList>
            <person name="Pachebat J.A."/>
            <person name="van Keulen G."/>
            <person name="Whitten M.M."/>
            <person name="Girdwood S."/>
            <person name="Del Sol R."/>
            <person name="Dyson P.J."/>
            <person name="Facey P.D."/>
        </authorList>
    </citation>
    <scope>NUCLEOTIDE SEQUENCE [LARGE SCALE GENOMIC DNA]</scope>
    <source>
        <strain evidence="1 2">LMG 5362</strain>
    </source>
</reference>
<proteinExistence type="predicted"/>
<evidence type="ECO:0000313" key="1">
    <source>
        <dbReference type="EMBL" id="EOM75830.1"/>
    </source>
</evidence>
<gene>
    <name evidence="1" type="ORF">Rrhod_2736</name>
</gene>
<dbReference type="AlphaFoldDB" id="R7WKN0"/>
<sequence length="53" mass="5267">MVIDGAGGAKGEVAGLNCFSLGSRSHGLIELVADYVQSTASSSNSDAIRGSPI</sequence>
<comment type="caution">
    <text evidence="1">The sequence shown here is derived from an EMBL/GenBank/DDBJ whole genome shotgun (WGS) entry which is preliminary data.</text>
</comment>
<organism evidence="1 2">
    <name type="scientific">Rhodococcus rhodnii LMG 5362</name>
    <dbReference type="NCBI Taxonomy" id="1273125"/>
    <lineage>
        <taxon>Bacteria</taxon>
        <taxon>Bacillati</taxon>
        <taxon>Actinomycetota</taxon>
        <taxon>Actinomycetes</taxon>
        <taxon>Mycobacteriales</taxon>
        <taxon>Nocardiaceae</taxon>
        <taxon>Rhodococcus</taxon>
    </lineage>
</organism>
<accession>R7WKN0</accession>
<evidence type="ECO:0000313" key="2">
    <source>
        <dbReference type="Proteomes" id="UP000013525"/>
    </source>
</evidence>
<keyword evidence="2" id="KW-1185">Reference proteome</keyword>